<reference evidence="2 3" key="1">
    <citation type="submission" date="2018-07" db="EMBL/GenBank/DDBJ databases">
        <title>Draft genome of the type strain Streptomyces armeniacus ATCC 15676.</title>
        <authorList>
            <person name="Labana P."/>
            <person name="Gosse J.T."/>
            <person name="Boddy C.N."/>
        </authorList>
    </citation>
    <scope>NUCLEOTIDE SEQUENCE [LARGE SCALE GENOMIC DNA]</scope>
    <source>
        <strain evidence="2 3">ATCC 15676</strain>
    </source>
</reference>
<evidence type="ECO:0000313" key="2">
    <source>
        <dbReference type="EMBL" id="AXK34592.1"/>
    </source>
</evidence>
<protein>
    <recommendedName>
        <fullName evidence="4">Dihydrofolate reductase</fullName>
    </recommendedName>
</protein>
<organism evidence="2 3">
    <name type="scientific">Streptomyces armeniacus</name>
    <dbReference type="NCBI Taxonomy" id="83291"/>
    <lineage>
        <taxon>Bacteria</taxon>
        <taxon>Bacillati</taxon>
        <taxon>Actinomycetota</taxon>
        <taxon>Actinomycetes</taxon>
        <taxon>Kitasatosporales</taxon>
        <taxon>Streptomycetaceae</taxon>
        <taxon>Streptomyces</taxon>
    </lineage>
</organism>
<dbReference type="Proteomes" id="UP000254425">
    <property type="component" value="Chromosome"/>
</dbReference>
<dbReference type="InterPro" id="IPR024072">
    <property type="entry name" value="DHFR-like_dom_sf"/>
</dbReference>
<name>A0A345XSH6_9ACTN</name>
<keyword evidence="3" id="KW-1185">Reference proteome</keyword>
<evidence type="ECO:0000313" key="3">
    <source>
        <dbReference type="Proteomes" id="UP000254425"/>
    </source>
</evidence>
<gene>
    <name evidence="2" type="ORF">DVA86_20005</name>
</gene>
<feature type="region of interest" description="Disordered" evidence="1">
    <location>
        <begin position="78"/>
        <end position="98"/>
    </location>
</feature>
<dbReference type="Gene3D" id="3.40.430.10">
    <property type="entry name" value="Dihydrofolate Reductase, subunit A"/>
    <property type="match status" value="1"/>
</dbReference>
<evidence type="ECO:0008006" key="4">
    <source>
        <dbReference type="Google" id="ProtNLM"/>
    </source>
</evidence>
<evidence type="ECO:0000256" key="1">
    <source>
        <dbReference type="SAM" id="MobiDB-lite"/>
    </source>
</evidence>
<proteinExistence type="predicted"/>
<accession>A0A345XSH6</accession>
<dbReference type="AlphaFoldDB" id="A0A345XSH6"/>
<sequence length="98" mass="10352">MGIFTVDISMSLDGYVTGPNPGVHNGLGDGGERLHDWVFSARTETDLTLLDTTTKATDAVLRGRHTFDVVDGPEGWQGDLGYGTERDQTAARAAGGEG</sequence>
<dbReference type="EMBL" id="CP031320">
    <property type="protein sequence ID" value="AXK34592.1"/>
    <property type="molecule type" value="Genomic_DNA"/>
</dbReference>
<dbReference type="RefSeq" id="WP_208880110.1">
    <property type="nucleotide sequence ID" value="NZ_CP031320.1"/>
</dbReference>
<dbReference type="KEGG" id="sarm:DVA86_20005"/>